<evidence type="ECO:0000313" key="5">
    <source>
        <dbReference type="Proteomes" id="UP001292094"/>
    </source>
</evidence>
<feature type="coiled-coil region" evidence="1">
    <location>
        <begin position="74"/>
        <end position="103"/>
    </location>
</feature>
<dbReference type="AlphaFoldDB" id="A0AAE1PSC3"/>
<dbReference type="InterPro" id="IPR043502">
    <property type="entry name" value="DNA/RNA_pol_sf"/>
</dbReference>
<comment type="caution">
    <text evidence="4">The sequence shown here is derived from an EMBL/GenBank/DDBJ whole genome shotgun (WGS) entry which is preliminary data.</text>
</comment>
<feature type="compositionally biased region" description="Polar residues" evidence="2">
    <location>
        <begin position="326"/>
        <end position="336"/>
    </location>
</feature>
<name>A0AAE1PSC3_9EUCA</name>
<evidence type="ECO:0000256" key="2">
    <source>
        <dbReference type="SAM" id="MobiDB-lite"/>
    </source>
</evidence>
<dbReference type="GO" id="GO:0071897">
    <property type="term" value="P:DNA biosynthetic process"/>
    <property type="evidence" value="ECO:0007669"/>
    <property type="project" value="UniProtKB-ARBA"/>
</dbReference>
<gene>
    <name evidence="4" type="ORF">Pmani_015384</name>
</gene>
<sequence length="915" mass="102717">MFNLEEFVDNPSVGALTTLQKKEWISLATAYQLEPRPNLTKTQLQRLVLEHFMEEEILDRDEVRGQFSLSSGDTEEARLNLERERVKLEILREQNKAKELSNINNISDRFVPRFDEGQPETFFSQFEKNAAIHRWPPGTWAVLLSNVFTGEAQRAYAGLSVNESLDYPTVKSTILRVYKRVPAYYRKIFRTSQKRANQTCVEFYREKLAQCQRWVDSAQVEDNYRKLLELIVYEEVKSCMPDQLQSYLEGLGIHDLEAAGPASDHYLLTYPHVNFRNKLPLAQSSHKVNPYPSGPREPAALSPLQGRPRFAPVSSGESTNRETRSAGYSQFKPSSNSLSCSYCKKGNHTVDRCFLVNLCAYCKKSGHLRDHCPKLAQNPTRSSSALLVGMTRGTVVESVTLAGEIPVVGYEKTKSQDALEMHPSYKPYCFSGSVSPDDSLQLSHPVTILRDSGSVRTFVLREAISSFPQCQTGHSLVVRGLFSKGEVPLCKIFLQSAVMTGYVSAGIVNELPVAGVSMILGNDVAGSSMFPHSPSVSPNCASPEQEPSEVSPACVVTRSHSRRLVKDSFSVPQVANPPPENIVSDSPTPEFALDEFFNNASQESNVPDQTSSSEPVIRSIADMAVTRTTLIAEQAKDPNLKKCFDHASKFCGPYKVLKKESSVNYLISTPDRRKKTRLVHINLLKEYKSRDVVVTELTAESQCLVVTSSPDVEESDITRCSHLVEPNDHEEERANAVVEPVLHNSQVLKNPGEKLTHLQEEQAASIVHLLQEHVALFSDSPSLCPLLRHDVDVQDSHPVRQPPYRLNAEKREFLRNEVQRLLKEGLIEPSLSPWTSPVVLVPKTDGSMRMIHATGAFYNKAFSINNRLKNLCSQEGVDYISMWDDFYDKADLLLGDVLHLTLKRHRLRTLWQVSK</sequence>
<evidence type="ECO:0000259" key="3">
    <source>
        <dbReference type="Pfam" id="PF22938"/>
    </source>
</evidence>
<feature type="region of interest" description="Disordered" evidence="2">
    <location>
        <begin position="286"/>
        <end position="336"/>
    </location>
</feature>
<dbReference type="SUPFAM" id="SSF47353">
    <property type="entry name" value="Retrovirus capsid dimerization domain-like"/>
    <property type="match status" value="1"/>
</dbReference>
<dbReference type="EMBL" id="JAWZYT010001334">
    <property type="protein sequence ID" value="KAK4313268.1"/>
    <property type="molecule type" value="Genomic_DNA"/>
</dbReference>
<accession>A0AAE1PSC3</accession>
<dbReference type="PANTHER" id="PTHR46888:SF13">
    <property type="entry name" value="RIBONUCLEASE H"/>
    <property type="match status" value="1"/>
</dbReference>
<reference evidence="4" key="1">
    <citation type="submission" date="2023-11" db="EMBL/GenBank/DDBJ databases">
        <title>Genome assemblies of two species of porcelain crab, Petrolisthes cinctipes and Petrolisthes manimaculis (Anomura: Porcellanidae).</title>
        <authorList>
            <person name="Angst P."/>
        </authorList>
    </citation>
    <scope>NUCLEOTIDE SEQUENCE</scope>
    <source>
        <strain evidence="4">PB745_02</strain>
        <tissue evidence="4">Gill</tissue>
    </source>
</reference>
<dbReference type="InterPro" id="IPR038269">
    <property type="entry name" value="SCAN_sf"/>
</dbReference>
<protein>
    <recommendedName>
        <fullName evidence="3">Integrase p58-like C-terminal domain-containing protein</fullName>
    </recommendedName>
</protein>
<dbReference type="Proteomes" id="UP001292094">
    <property type="component" value="Unassembled WGS sequence"/>
</dbReference>
<organism evidence="4 5">
    <name type="scientific">Petrolisthes manimaculis</name>
    <dbReference type="NCBI Taxonomy" id="1843537"/>
    <lineage>
        <taxon>Eukaryota</taxon>
        <taxon>Metazoa</taxon>
        <taxon>Ecdysozoa</taxon>
        <taxon>Arthropoda</taxon>
        <taxon>Crustacea</taxon>
        <taxon>Multicrustacea</taxon>
        <taxon>Malacostraca</taxon>
        <taxon>Eumalacostraca</taxon>
        <taxon>Eucarida</taxon>
        <taxon>Decapoda</taxon>
        <taxon>Pleocyemata</taxon>
        <taxon>Anomura</taxon>
        <taxon>Galatheoidea</taxon>
        <taxon>Porcellanidae</taxon>
        <taxon>Petrolisthes</taxon>
    </lineage>
</organism>
<keyword evidence="5" id="KW-1185">Reference proteome</keyword>
<dbReference type="Gene3D" id="1.10.4020.10">
    <property type="entry name" value="DNA breaking-rejoining enzymes"/>
    <property type="match status" value="1"/>
</dbReference>
<dbReference type="PANTHER" id="PTHR46888">
    <property type="entry name" value="ZINC KNUCKLE DOMAINCONTAINING PROTEIN-RELATED"/>
    <property type="match status" value="1"/>
</dbReference>
<feature type="domain" description="Integrase p58-like C-terminal" evidence="3">
    <location>
        <begin position="652"/>
        <end position="685"/>
    </location>
</feature>
<evidence type="ECO:0000256" key="1">
    <source>
        <dbReference type="SAM" id="Coils"/>
    </source>
</evidence>
<dbReference type="Pfam" id="PF22938">
    <property type="entry name" value="Integrase_p58_C"/>
    <property type="match status" value="1"/>
</dbReference>
<evidence type="ECO:0000313" key="4">
    <source>
        <dbReference type="EMBL" id="KAK4313268.1"/>
    </source>
</evidence>
<dbReference type="Gene3D" id="3.10.10.10">
    <property type="entry name" value="HIV Type 1 Reverse Transcriptase, subunit A, domain 1"/>
    <property type="match status" value="1"/>
</dbReference>
<dbReference type="SUPFAM" id="SSF56672">
    <property type="entry name" value="DNA/RNA polymerases"/>
    <property type="match status" value="1"/>
</dbReference>
<dbReference type="InterPro" id="IPR054465">
    <property type="entry name" value="Integrase_p58-like_C"/>
</dbReference>
<keyword evidence="1" id="KW-0175">Coiled coil</keyword>
<proteinExistence type="predicted"/>